<dbReference type="RefSeq" id="WP_085878037.1">
    <property type="nucleotide sequence ID" value="NZ_FWFZ01000004.1"/>
</dbReference>
<dbReference type="PROSITE" id="PS51257">
    <property type="entry name" value="PROKAR_LIPOPROTEIN"/>
    <property type="match status" value="1"/>
</dbReference>
<evidence type="ECO:0000256" key="6">
    <source>
        <dbReference type="ARBA" id="ARBA00023316"/>
    </source>
</evidence>
<reference evidence="9 10" key="1">
    <citation type="submission" date="2017-03" db="EMBL/GenBank/DDBJ databases">
        <authorList>
            <person name="Afonso C.L."/>
            <person name="Miller P.J."/>
            <person name="Scott M.A."/>
            <person name="Spackman E."/>
            <person name="Goraichik I."/>
            <person name="Dimitrov K.M."/>
            <person name="Suarez D.L."/>
            <person name="Swayne D.E."/>
        </authorList>
    </citation>
    <scope>NUCLEOTIDE SEQUENCE [LARGE SCALE GENOMIC DNA]</scope>
    <source>
        <strain evidence="9 10">CECT 7023</strain>
    </source>
</reference>
<gene>
    <name evidence="9" type="ORF">ROA7023_01138</name>
</gene>
<keyword evidence="10" id="KW-1185">Reference proteome</keyword>
<dbReference type="Proteomes" id="UP000193900">
    <property type="component" value="Unassembled WGS sequence"/>
</dbReference>
<dbReference type="CDD" id="cd16913">
    <property type="entry name" value="YkuD_like"/>
    <property type="match status" value="1"/>
</dbReference>
<evidence type="ECO:0000313" key="10">
    <source>
        <dbReference type="Proteomes" id="UP000193900"/>
    </source>
</evidence>
<dbReference type="AlphaFoldDB" id="A0A1Y5S534"/>
<dbReference type="Gene3D" id="2.40.440.10">
    <property type="entry name" value="L,D-transpeptidase catalytic domain-like"/>
    <property type="match status" value="1"/>
</dbReference>
<dbReference type="GO" id="GO:0071555">
    <property type="term" value="P:cell wall organization"/>
    <property type="evidence" value="ECO:0007669"/>
    <property type="project" value="UniProtKB-UniRule"/>
</dbReference>
<keyword evidence="5 7" id="KW-0573">Peptidoglycan synthesis</keyword>
<comment type="pathway">
    <text evidence="1 7">Cell wall biogenesis; peptidoglycan biosynthesis.</text>
</comment>
<dbReference type="PANTHER" id="PTHR36699">
    <property type="entry name" value="LD-TRANSPEPTIDASE"/>
    <property type="match status" value="1"/>
</dbReference>
<dbReference type="EMBL" id="FWFZ01000004">
    <property type="protein sequence ID" value="SLN32737.1"/>
    <property type="molecule type" value="Genomic_DNA"/>
</dbReference>
<evidence type="ECO:0000256" key="2">
    <source>
        <dbReference type="ARBA" id="ARBA00005992"/>
    </source>
</evidence>
<sequence>MRGGRILILFVVLMGLASCSTKFRTYNGPAVTQVILYKEQRALFLMHNDEVLEAYNFELGFAPAGHKIFEGDGRTPEGYYTIDRRNPNSDYHLSIGISYPDAEDIARAEELGLDPGGEIFIHGTPKLFARRDDWTAGCIAVTNREIEQIYAMVRDGTPIAIYP</sequence>
<keyword evidence="4 7" id="KW-0133">Cell shape</keyword>
<dbReference type="Pfam" id="PF03734">
    <property type="entry name" value="YkuD"/>
    <property type="match status" value="1"/>
</dbReference>
<evidence type="ECO:0000256" key="5">
    <source>
        <dbReference type="ARBA" id="ARBA00022984"/>
    </source>
</evidence>
<dbReference type="GO" id="GO:0016740">
    <property type="term" value="F:transferase activity"/>
    <property type="evidence" value="ECO:0007669"/>
    <property type="project" value="UniProtKB-KW"/>
</dbReference>
<name>A0A1Y5S534_9RHOB</name>
<evidence type="ECO:0000256" key="7">
    <source>
        <dbReference type="PROSITE-ProRule" id="PRU01373"/>
    </source>
</evidence>
<dbReference type="PANTHER" id="PTHR36699:SF1">
    <property type="entry name" value="L,D-TRANSPEPTIDASE YAFK-RELATED"/>
    <property type="match status" value="1"/>
</dbReference>
<dbReference type="UniPathway" id="UPA00219"/>
<evidence type="ECO:0000313" key="9">
    <source>
        <dbReference type="EMBL" id="SLN32737.1"/>
    </source>
</evidence>
<dbReference type="InterPro" id="IPR038063">
    <property type="entry name" value="Transpep_catalytic_dom"/>
</dbReference>
<evidence type="ECO:0000256" key="4">
    <source>
        <dbReference type="ARBA" id="ARBA00022960"/>
    </source>
</evidence>
<protein>
    <submittedName>
        <fullName evidence="9">L,D-transpeptidase catalytic domain</fullName>
    </submittedName>
</protein>
<feature type="active site" description="Nucleophile" evidence="7">
    <location>
        <position position="138"/>
    </location>
</feature>
<accession>A0A1Y5S534</accession>
<feature type="active site" description="Proton donor/acceptor" evidence="7">
    <location>
        <position position="122"/>
    </location>
</feature>
<evidence type="ECO:0000259" key="8">
    <source>
        <dbReference type="PROSITE" id="PS52029"/>
    </source>
</evidence>
<dbReference type="GO" id="GO:0009252">
    <property type="term" value="P:peptidoglycan biosynthetic process"/>
    <property type="evidence" value="ECO:0007669"/>
    <property type="project" value="UniProtKB-UniPathway"/>
</dbReference>
<feature type="domain" description="L,D-TPase catalytic" evidence="8">
    <location>
        <begin position="32"/>
        <end position="162"/>
    </location>
</feature>
<dbReference type="PROSITE" id="PS52029">
    <property type="entry name" value="LD_TPASE"/>
    <property type="match status" value="1"/>
</dbReference>
<proteinExistence type="inferred from homology"/>
<comment type="similarity">
    <text evidence="2">Belongs to the YkuD family.</text>
</comment>
<keyword evidence="6 7" id="KW-0961">Cell wall biogenesis/degradation</keyword>
<dbReference type="GO" id="GO:0008360">
    <property type="term" value="P:regulation of cell shape"/>
    <property type="evidence" value="ECO:0007669"/>
    <property type="project" value="UniProtKB-UniRule"/>
</dbReference>
<dbReference type="GO" id="GO:0004180">
    <property type="term" value="F:carboxypeptidase activity"/>
    <property type="evidence" value="ECO:0007669"/>
    <property type="project" value="UniProtKB-ARBA"/>
</dbReference>
<dbReference type="SUPFAM" id="SSF141523">
    <property type="entry name" value="L,D-transpeptidase catalytic domain-like"/>
    <property type="match status" value="1"/>
</dbReference>
<evidence type="ECO:0000256" key="3">
    <source>
        <dbReference type="ARBA" id="ARBA00022679"/>
    </source>
</evidence>
<evidence type="ECO:0000256" key="1">
    <source>
        <dbReference type="ARBA" id="ARBA00004752"/>
    </source>
</evidence>
<organism evidence="9 10">
    <name type="scientific">Roseisalinus antarcticus</name>
    <dbReference type="NCBI Taxonomy" id="254357"/>
    <lineage>
        <taxon>Bacteria</taxon>
        <taxon>Pseudomonadati</taxon>
        <taxon>Pseudomonadota</taxon>
        <taxon>Alphaproteobacteria</taxon>
        <taxon>Rhodobacterales</taxon>
        <taxon>Roseobacteraceae</taxon>
        <taxon>Roseisalinus</taxon>
    </lineage>
</organism>
<dbReference type="OrthoDB" id="9809748at2"/>
<keyword evidence="3" id="KW-0808">Transferase</keyword>
<dbReference type="InterPro" id="IPR005490">
    <property type="entry name" value="LD_TPept_cat_dom"/>
</dbReference>